<dbReference type="GO" id="GO:0046872">
    <property type="term" value="F:metal ion binding"/>
    <property type="evidence" value="ECO:0007669"/>
    <property type="project" value="UniProtKB-KW"/>
</dbReference>
<keyword evidence="2 6" id="KW-0349">Heme</keyword>
<evidence type="ECO:0000256" key="2">
    <source>
        <dbReference type="ARBA" id="ARBA00022617"/>
    </source>
</evidence>
<evidence type="ECO:0000313" key="9">
    <source>
        <dbReference type="EMBL" id="SNR69905.1"/>
    </source>
</evidence>
<keyword evidence="7" id="KW-0732">Signal</keyword>
<evidence type="ECO:0000313" key="11">
    <source>
        <dbReference type="Proteomes" id="UP000198409"/>
    </source>
</evidence>
<dbReference type="InterPro" id="IPR002327">
    <property type="entry name" value="Cyt_c_1A/1B"/>
</dbReference>
<accession>A0A238YFA2</accession>
<dbReference type="Proteomes" id="UP000198409">
    <property type="component" value="Unassembled WGS sequence"/>
</dbReference>
<keyword evidence="12" id="KW-1185">Reference proteome</keyword>
<evidence type="ECO:0000259" key="8">
    <source>
        <dbReference type="PROSITE" id="PS51007"/>
    </source>
</evidence>
<keyword evidence="1" id="KW-0813">Transport</keyword>
<feature type="signal peptide" evidence="7">
    <location>
        <begin position="1"/>
        <end position="29"/>
    </location>
</feature>
<evidence type="ECO:0000256" key="6">
    <source>
        <dbReference type="PROSITE-ProRule" id="PRU00433"/>
    </source>
</evidence>
<reference evidence="10 12" key="3">
    <citation type="submission" date="2019-02" db="EMBL/GenBank/DDBJ databases">
        <authorList>
            <person name="Zhang G."/>
        </authorList>
    </citation>
    <scope>NUCLEOTIDE SEQUENCE [LARGE SCALE GENOMIC DNA]</scope>
    <source>
        <strain evidence="10 12">CMB17</strain>
    </source>
</reference>
<dbReference type="InterPro" id="IPR036909">
    <property type="entry name" value="Cyt_c-like_dom_sf"/>
</dbReference>
<dbReference type="Gene3D" id="1.10.760.10">
    <property type="entry name" value="Cytochrome c-like domain"/>
    <property type="match status" value="1"/>
</dbReference>
<dbReference type="PANTHER" id="PTHR11961">
    <property type="entry name" value="CYTOCHROME C"/>
    <property type="match status" value="1"/>
</dbReference>
<dbReference type="OrthoDB" id="9805828at2"/>
<dbReference type="EMBL" id="FZNM01000018">
    <property type="protein sequence ID" value="SNR69905.1"/>
    <property type="molecule type" value="Genomic_DNA"/>
</dbReference>
<feature type="chain" id="PRO_5012466860" evidence="7">
    <location>
        <begin position="30"/>
        <end position="137"/>
    </location>
</feature>
<dbReference type="AlphaFoldDB" id="A0A238YFA2"/>
<evidence type="ECO:0000256" key="5">
    <source>
        <dbReference type="ARBA" id="ARBA00023004"/>
    </source>
</evidence>
<feature type="domain" description="Cytochrome c" evidence="8">
    <location>
        <begin position="31"/>
        <end position="134"/>
    </location>
</feature>
<dbReference type="PRINTS" id="PR00604">
    <property type="entry name" value="CYTCHRMECIAB"/>
</dbReference>
<dbReference type="RefSeq" id="WP_089389317.1">
    <property type="nucleotide sequence ID" value="NZ_FZNM01000018.1"/>
</dbReference>
<proteinExistence type="predicted"/>
<name>A0A238YFA2_9RHOB</name>
<protein>
    <submittedName>
        <fullName evidence="9 10">Cytochrome c</fullName>
    </submittedName>
</protein>
<evidence type="ECO:0000256" key="7">
    <source>
        <dbReference type="SAM" id="SignalP"/>
    </source>
</evidence>
<dbReference type="Pfam" id="PF00034">
    <property type="entry name" value="Cytochrom_C"/>
    <property type="match status" value="1"/>
</dbReference>
<evidence type="ECO:0000313" key="12">
    <source>
        <dbReference type="Proteomes" id="UP000292859"/>
    </source>
</evidence>
<keyword evidence="5 6" id="KW-0408">Iron</keyword>
<evidence type="ECO:0000256" key="1">
    <source>
        <dbReference type="ARBA" id="ARBA00022448"/>
    </source>
</evidence>
<dbReference type="PROSITE" id="PS51007">
    <property type="entry name" value="CYTC"/>
    <property type="match status" value="1"/>
</dbReference>
<dbReference type="Proteomes" id="UP000292859">
    <property type="component" value="Unassembled WGS sequence"/>
</dbReference>
<evidence type="ECO:0000256" key="4">
    <source>
        <dbReference type="ARBA" id="ARBA00022982"/>
    </source>
</evidence>
<dbReference type="EMBL" id="SIRL01000017">
    <property type="protein sequence ID" value="TBN46631.1"/>
    <property type="molecule type" value="Genomic_DNA"/>
</dbReference>
<reference evidence="9" key="2">
    <citation type="submission" date="2017-06" db="EMBL/GenBank/DDBJ databases">
        <authorList>
            <person name="Kim H.J."/>
            <person name="Triplett B.A."/>
        </authorList>
    </citation>
    <scope>NUCLEOTIDE SEQUENCE [LARGE SCALE GENOMIC DNA]</scope>
    <source>
        <strain evidence="9">DSM 26170</strain>
    </source>
</reference>
<organism evidence="9 11">
    <name type="scientific">Paracoccus sediminis</name>
    <dbReference type="NCBI Taxonomy" id="1214787"/>
    <lineage>
        <taxon>Bacteria</taxon>
        <taxon>Pseudomonadati</taxon>
        <taxon>Pseudomonadota</taxon>
        <taxon>Alphaproteobacteria</taxon>
        <taxon>Rhodobacterales</taxon>
        <taxon>Paracoccaceae</taxon>
        <taxon>Paracoccus</taxon>
    </lineage>
</organism>
<keyword evidence="3 6" id="KW-0479">Metal-binding</keyword>
<dbReference type="SUPFAM" id="SSF46626">
    <property type="entry name" value="Cytochrome c"/>
    <property type="match status" value="1"/>
</dbReference>
<evidence type="ECO:0000256" key="3">
    <source>
        <dbReference type="ARBA" id="ARBA00022723"/>
    </source>
</evidence>
<evidence type="ECO:0000313" key="10">
    <source>
        <dbReference type="EMBL" id="TBN46631.1"/>
    </source>
</evidence>
<dbReference type="GO" id="GO:0020037">
    <property type="term" value="F:heme binding"/>
    <property type="evidence" value="ECO:0007669"/>
    <property type="project" value="InterPro"/>
</dbReference>
<reference evidence="11" key="1">
    <citation type="submission" date="2017-06" db="EMBL/GenBank/DDBJ databases">
        <authorList>
            <person name="Varghese N."/>
            <person name="Submissions S."/>
        </authorList>
    </citation>
    <scope>NUCLEOTIDE SEQUENCE [LARGE SCALE GENOMIC DNA]</scope>
    <source>
        <strain evidence="11">DSM 26170</strain>
    </source>
</reference>
<keyword evidence="4" id="KW-0249">Electron transport</keyword>
<sequence length="137" mass="14197">MTDISVLALCGRTILATCLGLGLAAPVQAQDMAADGEKVFRRCSACHEVGPDAQNKVGPQLNALIGRTAGSLDGYAYSTAMVEAGQGGLVWTEETLVPYLTKPRDSVPGTKMAFAGLRKPEEITAVIAYIVQAGGGD</sequence>
<dbReference type="GO" id="GO:0009055">
    <property type="term" value="F:electron transfer activity"/>
    <property type="evidence" value="ECO:0007669"/>
    <property type="project" value="InterPro"/>
</dbReference>
<dbReference type="InterPro" id="IPR009056">
    <property type="entry name" value="Cyt_c-like_dom"/>
</dbReference>
<gene>
    <name evidence="10" type="ORF">EYF88_16350</name>
    <name evidence="9" type="ORF">SAMN06265378_11818</name>
</gene>